<feature type="compositionally biased region" description="Polar residues" evidence="1">
    <location>
        <begin position="11"/>
        <end position="28"/>
    </location>
</feature>
<evidence type="ECO:0000256" key="1">
    <source>
        <dbReference type="SAM" id="MobiDB-lite"/>
    </source>
</evidence>
<reference evidence="2" key="1">
    <citation type="journal article" date="2021" name="Nat. Commun.">
        <title>Genetic determinants of endophytism in the Arabidopsis root mycobiome.</title>
        <authorList>
            <person name="Mesny F."/>
            <person name="Miyauchi S."/>
            <person name="Thiergart T."/>
            <person name="Pickel B."/>
            <person name="Atanasova L."/>
            <person name="Karlsson M."/>
            <person name="Huettel B."/>
            <person name="Barry K.W."/>
            <person name="Haridas S."/>
            <person name="Chen C."/>
            <person name="Bauer D."/>
            <person name="Andreopoulos W."/>
            <person name="Pangilinan J."/>
            <person name="LaButti K."/>
            <person name="Riley R."/>
            <person name="Lipzen A."/>
            <person name="Clum A."/>
            <person name="Drula E."/>
            <person name="Henrissat B."/>
            <person name="Kohler A."/>
            <person name="Grigoriev I.V."/>
            <person name="Martin F.M."/>
            <person name="Hacquard S."/>
        </authorList>
    </citation>
    <scope>NUCLEOTIDE SEQUENCE</scope>
    <source>
        <strain evidence="2">MPI-SDFR-AT-0073</strain>
    </source>
</reference>
<feature type="region of interest" description="Disordered" evidence="1">
    <location>
        <begin position="124"/>
        <end position="198"/>
    </location>
</feature>
<organism evidence="2 3">
    <name type="scientific">Truncatella angustata</name>
    <dbReference type="NCBI Taxonomy" id="152316"/>
    <lineage>
        <taxon>Eukaryota</taxon>
        <taxon>Fungi</taxon>
        <taxon>Dikarya</taxon>
        <taxon>Ascomycota</taxon>
        <taxon>Pezizomycotina</taxon>
        <taxon>Sordariomycetes</taxon>
        <taxon>Xylariomycetidae</taxon>
        <taxon>Amphisphaeriales</taxon>
        <taxon>Sporocadaceae</taxon>
        <taxon>Truncatella</taxon>
    </lineage>
</organism>
<name>A0A9P8URW0_9PEZI</name>
<comment type="caution">
    <text evidence="2">The sequence shown here is derived from an EMBL/GenBank/DDBJ whole genome shotgun (WGS) entry which is preliminary data.</text>
</comment>
<evidence type="ECO:0000313" key="2">
    <source>
        <dbReference type="EMBL" id="KAH6657113.1"/>
    </source>
</evidence>
<dbReference type="OrthoDB" id="1681166at2759"/>
<feature type="region of interest" description="Disordered" evidence="1">
    <location>
        <begin position="214"/>
        <end position="258"/>
    </location>
</feature>
<protein>
    <submittedName>
        <fullName evidence="2">Uncharacterized protein</fullName>
    </submittedName>
</protein>
<dbReference type="EMBL" id="JAGPXC010000002">
    <property type="protein sequence ID" value="KAH6657113.1"/>
    <property type="molecule type" value="Genomic_DNA"/>
</dbReference>
<accession>A0A9P8URW0</accession>
<dbReference type="GeneID" id="70135637"/>
<evidence type="ECO:0000313" key="3">
    <source>
        <dbReference type="Proteomes" id="UP000758603"/>
    </source>
</evidence>
<sequence length="258" mass="27590">MTDPQQPPSDYLQTSADVQAPASESQQPQTPPFQPIYTLVNNTSTRTTHHPQVHYIFSDDDPDVLTQALSQQHHANLNESASSPAPDQRAILLDLSQGKDGAYNVSWASSLSPSWAVLDAQVTRISPPSSDNGGNGDGIPSPNKKRPDRLMLRIEGVDGGSLASSGELKLPSERSGHGSGSGSGSHSGQKTTEVEDYNKLVAEFENRMTMLKKVVDTGEERRNKLSEPVEAATEESDQADNAAAPTKTEALSRSVDSG</sequence>
<feature type="compositionally biased region" description="Basic and acidic residues" evidence="1">
    <location>
        <begin position="214"/>
        <end position="227"/>
    </location>
</feature>
<dbReference type="RefSeq" id="XP_045961347.1">
    <property type="nucleotide sequence ID" value="XM_046106746.1"/>
</dbReference>
<feature type="compositionally biased region" description="Polar residues" evidence="1">
    <location>
        <begin position="249"/>
        <end position="258"/>
    </location>
</feature>
<keyword evidence="3" id="KW-1185">Reference proteome</keyword>
<proteinExistence type="predicted"/>
<dbReference type="AlphaFoldDB" id="A0A9P8URW0"/>
<feature type="region of interest" description="Disordered" evidence="1">
    <location>
        <begin position="1"/>
        <end position="45"/>
    </location>
</feature>
<gene>
    <name evidence="2" type="ORF">BKA67DRAFT_655404</name>
</gene>
<dbReference type="Proteomes" id="UP000758603">
    <property type="component" value="Unassembled WGS sequence"/>
</dbReference>